<feature type="active site" description="Proton acceptor" evidence="12">
    <location>
        <position position="253"/>
    </location>
</feature>
<feature type="binding site" evidence="12">
    <location>
        <position position="253"/>
    </location>
    <ligand>
        <name>substrate</name>
    </ligand>
</feature>
<comment type="cofactor">
    <cofactor evidence="12">
        <name>Mg(2+)</name>
        <dbReference type="ChEBI" id="CHEBI:18420"/>
    </cofactor>
    <text evidence="12">Requires a divalent cation, most likely magnesium in vivo, as an electrophilic catalyst to aid phosphoryl group transfer. It is the chelate of the metal and the nucleotide that is the actual substrate.</text>
</comment>
<evidence type="ECO:0000256" key="11">
    <source>
        <dbReference type="ARBA" id="ARBA00023277"/>
    </source>
</evidence>
<comment type="function">
    <text evidence="12">Catalyzes the phosphorylation of ribose at O-5 in a reaction requiring ATP and magnesium. The resulting D-ribose-5-phosphate can then be used either for sythesis of nucleotides, histidine, and tryptophan, or as a component of the pentose phosphate pathway.</text>
</comment>
<feature type="binding site" evidence="12">
    <location>
        <position position="185"/>
    </location>
    <ligand>
        <name>ATP</name>
        <dbReference type="ChEBI" id="CHEBI:30616"/>
    </ligand>
</feature>
<comment type="pathway">
    <text evidence="12">Carbohydrate metabolism; D-ribose degradation; D-ribose 5-phosphate from beta-D-ribopyranose: step 2/2.</text>
</comment>
<dbReference type="NCBIfam" id="TIGR02152">
    <property type="entry name" value="D_ribokin_bact"/>
    <property type="match status" value="1"/>
</dbReference>
<keyword evidence="10 12" id="KW-0630">Potassium</keyword>
<keyword evidence="7 12" id="KW-0418">Kinase</keyword>
<dbReference type="GO" id="GO:0005829">
    <property type="term" value="C:cytosol"/>
    <property type="evidence" value="ECO:0007669"/>
    <property type="project" value="TreeGrafter"/>
</dbReference>
<reference evidence="14 15" key="1">
    <citation type="submission" date="2020-02" db="EMBL/GenBank/DDBJ databases">
        <title>Complete genome sequences of six Lactobacillus iners strains isolated from the human vagina.</title>
        <authorList>
            <person name="France M.T."/>
            <person name="Rutt L."/>
            <person name="Narina S."/>
            <person name="Arbaugh S."/>
            <person name="Humphrys M.S."/>
            <person name="Ma B."/>
            <person name="Hayward M.R."/>
            <person name="Relman D."/>
            <person name="Kwon D.S."/>
            <person name="Ravel J."/>
        </authorList>
    </citation>
    <scope>NUCLEOTIDE SEQUENCE [LARGE SCALE GENOMIC DNA]</scope>
    <source>
        <strain evidence="14 15">C0210C1</strain>
    </source>
</reference>
<comment type="similarity">
    <text evidence="12">Belongs to the carbohydrate kinase PfkB family. Ribokinase subfamily.</text>
</comment>
<feature type="binding site" evidence="12">
    <location>
        <begin position="39"/>
        <end position="43"/>
    </location>
    <ligand>
        <name>substrate</name>
    </ligand>
</feature>
<dbReference type="InterPro" id="IPR002173">
    <property type="entry name" value="Carboh/pur_kinase_PfkB_CS"/>
</dbReference>
<dbReference type="InterPro" id="IPR002139">
    <property type="entry name" value="Ribo/fructo_kinase"/>
</dbReference>
<comment type="subunit">
    <text evidence="12">Homodimer.</text>
</comment>
<dbReference type="GO" id="GO:0046872">
    <property type="term" value="F:metal ion binding"/>
    <property type="evidence" value="ECO:0007669"/>
    <property type="project" value="UniProtKB-KW"/>
</dbReference>
<organism evidence="14 15">
    <name type="scientific">Lactobacillus iners</name>
    <dbReference type="NCBI Taxonomy" id="147802"/>
    <lineage>
        <taxon>Bacteria</taxon>
        <taxon>Bacillati</taxon>
        <taxon>Bacillota</taxon>
        <taxon>Bacilli</taxon>
        <taxon>Lactobacillales</taxon>
        <taxon>Lactobacillaceae</taxon>
        <taxon>Lactobacillus</taxon>
    </lineage>
</organism>
<dbReference type="InterPro" id="IPR011877">
    <property type="entry name" value="Ribokinase"/>
</dbReference>
<dbReference type="PROSITE" id="PS00584">
    <property type="entry name" value="PFKB_KINASES_2"/>
    <property type="match status" value="1"/>
</dbReference>
<dbReference type="UniPathway" id="UPA00916">
    <property type="reaction ID" value="UER00889"/>
</dbReference>
<evidence type="ECO:0000256" key="7">
    <source>
        <dbReference type="ARBA" id="ARBA00022777"/>
    </source>
</evidence>
<gene>
    <name evidence="12 14" type="primary">rbsK</name>
    <name evidence="14" type="ORF">G6Z83_04365</name>
</gene>
<proteinExistence type="inferred from homology"/>
<feature type="binding site" evidence="12">
    <location>
        <position position="140"/>
    </location>
    <ligand>
        <name>substrate</name>
    </ligand>
</feature>
<keyword evidence="12" id="KW-0963">Cytoplasm</keyword>
<evidence type="ECO:0000256" key="8">
    <source>
        <dbReference type="ARBA" id="ARBA00022840"/>
    </source>
</evidence>
<keyword evidence="6 12" id="KW-0547">Nucleotide-binding</keyword>
<dbReference type="SUPFAM" id="SSF53613">
    <property type="entry name" value="Ribokinase-like"/>
    <property type="match status" value="1"/>
</dbReference>
<keyword evidence="11 12" id="KW-0119">Carbohydrate metabolism</keyword>
<comment type="caution">
    <text evidence="12">Lacks conserved residue(s) required for the propagation of feature annotation.</text>
</comment>
<evidence type="ECO:0000256" key="10">
    <source>
        <dbReference type="ARBA" id="ARBA00022958"/>
    </source>
</evidence>
<name>A0A6G7B9D2_9LACO</name>
<dbReference type="EC" id="2.7.1.15" evidence="2 12"/>
<dbReference type="InterPro" id="IPR029056">
    <property type="entry name" value="Ribokinase-like"/>
</dbReference>
<dbReference type="PANTHER" id="PTHR10584:SF166">
    <property type="entry name" value="RIBOKINASE"/>
    <property type="match status" value="1"/>
</dbReference>
<accession>A0A6G7B9D2</accession>
<comment type="catalytic activity">
    <reaction evidence="12">
        <text>D-ribose + ATP = D-ribose 5-phosphate + ADP + H(+)</text>
        <dbReference type="Rhea" id="RHEA:13697"/>
        <dbReference type="ChEBI" id="CHEBI:15378"/>
        <dbReference type="ChEBI" id="CHEBI:30616"/>
        <dbReference type="ChEBI" id="CHEBI:47013"/>
        <dbReference type="ChEBI" id="CHEBI:78346"/>
        <dbReference type="ChEBI" id="CHEBI:456216"/>
        <dbReference type="EC" id="2.7.1.15"/>
    </reaction>
</comment>
<dbReference type="InterPro" id="IPR011611">
    <property type="entry name" value="PfkB_dom"/>
</dbReference>
<keyword evidence="5 12" id="KW-0479">Metal-binding</keyword>
<dbReference type="AlphaFoldDB" id="A0A6G7B9D2"/>
<dbReference type="Gene3D" id="3.40.1190.20">
    <property type="match status" value="1"/>
</dbReference>
<feature type="binding site" evidence="12">
    <location>
        <begin position="11"/>
        <end position="13"/>
    </location>
    <ligand>
        <name>substrate</name>
    </ligand>
</feature>
<feature type="binding site" evidence="12">
    <location>
        <begin position="221"/>
        <end position="226"/>
    </location>
    <ligand>
        <name>ATP</name>
        <dbReference type="ChEBI" id="CHEBI:30616"/>
    </ligand>
</feature>
<dbReference type="HAMAP" id="MF_01987">
    <property type="entry name" value="Ribokinase"/>
    <property type="match status" value="1"/>
</dbReference>
<evidence type="ECO:0000256" key="4">
    <source>
        <dbReference type="ARBA" id="ARBA00022679"/>
    </source>
</evidence>
<dbReference type="Pfam" id="PF00294">
    <property type="entry name" value="PfkB"/>
    <property type="match status" value="1"/>
</dbReference>
<dbReference type="RefSeq" id="WP_006733329.1">
    <property type="nucleotide sequence ID" value="NZ_CP049225.1"/>
</dbReference>
<evidence type="ECO:0000259" key="13">
    <source>
        <dbReference type="Pfam" id="PF00294"/>
    </source>
</evidence>
<dbReference type="PRINTS" id="PR00990">
    <property type="entry name" value="RIBOKINASE"/>
</dbReference>
<comment type="similarity">
    <text evidence="1">Belongs to the carbohydrate kinase pfkB family.</text>
</comment>
<evidence type="ECO:0000256" key="3">
    <source>
        <dbReference type="ARBA" id="ARBA00016943"/>
    </source>
</evidence>
<evidence type="ECO:0000256" key="1">
    <source>
        <dbReference type="ARBA" id="ARBA00005380"/>
    </source>
</evidence>
<sequence length="312" mass="33458">MKKVTIIGSINVDNIMHIKALPKPGETVAMSAFSQAAGGKGANQAIASARAGNKTVFVGRVGDDSNGEYMLREFSENEIDTAYINVTKKQQTGQAYILLQETGQNSIIIQHGANYDLTEADIMQAKDEIQTSDFVIAQFETPLAPTILAFKLAHQAGKKTILNPAPAKANIPEELLKVTDLITPNETESEIITGIRVTDLESMKRSAEFYHQLGIDGVIITLGEKGCFVSTSKVSKLIPAFKVKAVDTTAAGDTFIGALSSELQADFANIEASAIYASLSSSFAVQKLGAFPSIPKRDIVEAALKEINYAKN</sequence>
<keyword evidence="4 12" id="KW-0808">Transferase</keyword>
<dbReference type="PANTHER" id="PTHR10584">
    <property type="entry name" value="SUGAR KINASE"/>
    <property type="match status" value="1"/>
</dbReference>
<evidence type="ECO:0000256" key="6">
    <source>
        <dbReference type="ARBA" id="ARBA00022741"/>
    </source>
</evidence>
<evidence type="ECO:0000256" key="12">
    <source>
        <dbReference type="HAMAP-Rule" id="MF_01987"/>
    </source>
</evidence>
<feature type="binding site" evidence="12">
    <location>
        <begin position="252"/>
        <end position="253"/>
    </location>
    <ligand>
        <name>ATP</name>
        <dbReference type="ChEBI" id="CHEBI:30616"/>
    </ligand>
</feature>
<feature type="binding site" evidence="12">
    <location>
        <position position="289"/>
    </location>
    <ligand>
        <name>K(+)</name>
        <dbReference type="ChEBI" id="CHEBI:29103"/>
    </ligand>
</feature>
<feature type="domain" description="Carbohydrate kinase PfkB" evidence="13">
    <location>
        <begin position="1"/>
        <end position="296"/>
    </location>
</feature>
<dbReference type="GO" id="GO:0005524">
    <property type="term" value="F:ATP binding"/>
    <property type="evidence" value="ECO:0007669"/>
    <property type="project" value="UniProtKB-UniRule"/>
</dbReference>
<comment type="subcellular location">
    <subcellularLocation>
        <location evidence="12">Cytoplasm</location>
    </subcellularLocation>
</comment>
<evidence type="ECO:0000313" key="15">
    <source>
        <dbReference type="Proteomes" id="UP000501676"/>
    </source>
</evidence>
<comment type="activity regulation">
    <text evidence="12">Activated by a monovalent cation that binds near, but not in, the active site. The most likely occupant of the site in vivo is potassium. Ion binding induces a conformational change that may alter substrate affinity.</text>
</comment>
<dbReference type="EMBL" id="CP049228">
    <property type="protein sequence ID" value="QIH23935.1"/>
    <property type="molecule type" value="Genomic_DNA"/>
</dbReference>
<dbReference type="GO" id="GO:0019303">
    <property type="term" value="P:D-ribose catabolic process"/>
    <property type="evidence" value="ECO:0007669"/>
    <property type="project" value="UniProtKB-UniRule"/>
</dbReference>
<dbReference type="CDD" id="cd01174">
    <property type="entry name" value="ribokinase"/>
    <property type="match status" value="1"/>
</dbReference>
<evidence type="ECO:0000256" key="9">
    <source>
        <dbReference type="ARBA" id="ARBA00022842"/>
    </source>
</evidence>
<evidence type="ECO:0000256" key="5">
    <source>
        <dbReference type="ARBA" id="ARBA00022723"/>
    </source>
</evidence>
<keyword evidence="9 12" id="KW-0460">Magnesium</keyword>
<feature type="binding site" evidence="12">
    <location>
        <position position="249"/>
    </location>
    <ligand>
        <name>K(+)</name>
        <dbReference type="ChEBI" id="CHEBI:29103"/>
    </ligand>
</feature>
<dbReference type="Proteomes" id="UP000501676">
    <property type="component" value="Chromosome"/>
</dbReference>
<dbReference type="GO" id="GO:0004747">
    <property type="term" value="F:ribokinase activity"/>
    <property type="evidence" value="ECO:0007669"/>
    <property type="project" value="UniProtKB-UniRule"/>
</dbReference>
<feature type="binding site" evidence="12">
    <location>
        <position position="247"/>
    </location>
    <ligand>
        <name>K(+)</name>
        <dbReference type="ChEBI" id="CHEBI:29103"/>
    </ligand>
</feature>
<evidence type="ECO:0000313" key="14">
    <source>
        <dbReference type="EMBL" id="QIH23935.1"/>
    </source>
</evidence>
<protein>
    <recommendedName>
        <fullName evidence="3 12">Ribokinase</fullName>
        <shortName evidence="12">RK</shortName>
        <ecNumber evidence="2 12">2.7.1.15</ecNumber>
    </recommendedName>
</protein>
<feature type="binding site" evidence="12">
    <location>
        <position position="287"/>
    </location>
    <ligand>
        <name>K(+)</name>
        <dbReference type="ChEBI" id="CHEBI:29103"/>
    </ligand>
</feature>
<keyword evidence="8 12" id="KW-0067">ATP-binding</keyword>
<evidence type="ECO:0000256" key="2">
    <source>
        <dbReference type="ARBA" id="ARBA00012035"/>
    </source>
</evidence>
<feature type="binding site" evidence="12">
    <location>
        <position position="293"/>
    </location>
    <ligand>
        <name>K(+)</name>
        <dbReference type="ChEBI" id="CHEBI:29103"/>
    </ligand>
</feature>
<feature type="binding site" evidence="12">
    <location>
        <position position="284"/>
    </location>
    <ligand>
        <name>K(+)</name>
        <dbReference type="ChEBI" id="CHEBI:29103"/>
    </ligand>
</feature>